<keyword evidence="6" id="KW-1185">Reference proteome</keyword>
<dbReference type="GO" id="GO:0007160">
    <property type="term" value="P:cell-matrix adhesion"/>
    <property type="evidence" value="ECO:0007669"/>
    <property type="project" value="TreeGrafter"/>
</dbReference>
<dbReference type="InterPro" id="IPR013783">
    <property type="entry name" value="Ig-like_fold"/>
</dbReference>
<protein>
    <recommendedName>
        <fullName evidence="4">Ig-like domain-containing protein</fullName>
    </recommendedName>
</protein>
<dbReference type="GO" id="GO:0006954">
    <property type="term" value="P:inflammatory response"/>
    <property type="evidence" value="ECO:0007669"/>
    <property type="project" value="TreeGrafter"/>
</dbReference>
<feature type="transmembrane region" description="Helical" evidence="3">
    <location>
        <begin position="316"/>
        <end position="337"/>
    </location>
</feature>
<dbReference type="Gene3D" id="2.60.40.10">
    <property type="entry name" value="Immunoglobulins"/>
    <property type="match status" value="1"/>
</dbReference>
<organism evidence="5 6">
    <name type="scientific">Gopherus agassizii</name>
    <name type="common">Agassiz's desert tortoise</name>
    <dbReference type="NCBI Taxonomy" id="38772"/>
    <lineage>
        <taxon>Eukaryota</taxon>
        <taxon>Metazoa</taxon>
        <taxon>Chordata</taxon>
        <taxon>Craniata</taxon>
        <taxon>Vertebrata</taxon>
        <taxon>Euteleostomi</taxon>
        <taxon>Archelosauria</taxon>
        <taxon>Testudinata</taxon>
        <taxon>Testudines</taxon>
        <taxon>Cryptodira</taxon>
        <taxon>Durocryptodira</taxon>
        <taxon>Testudinoidea</taxon>
        <taxon>Testudinidae</taxon>
        <taxon>Gopherus</taxon>
    </lineage>
</organism>
<dbReference type="InterPro" id="IPR042381">
    <property type="entry name" value="CD96"/>
</dbReference>
<feature type="region of interest" description="Disordered" evidence="2">
    <location>
        <begin position="277"/>
        <end position="296"/>
    </location>
</feature>
<evidence type="ECO:0000256" key="3">
    <source>
        <dbReference type="SAM" id="Phobius"/>
    </source>
</evidence>
<dbReference type="Proteomes" id="UP000291020">
    <property type="component" value="Unassembled WGS sequence"/>
</dbReference>
<dbReference type="Ensembl" id="ENSGAGT00000025761.1">
    <property type="protein sequence ID" value="ENSGAGP00000022614.1"/>
    <property type="gene ID" value="ENSGAGG00000016579.1"/>
</dbReference>
<evidence type="ECO:0000313" key="6">
    <source>
        <dbReference type="Proteomes" id="UP000291020"/>
    </source>
</evidence>
<keyword evidence="1" id="KW-1015">Disulfide bond</keyword>
<reference evidence="5" key="3">
    <citation type="submission" date="2025-09" db="UniProtKB">
        <authorList>
            <consortium name="Ensembl"/>
        </authorList>
    </citation>
    <scope>IDENTIFICATION</scope>
</reference>
<dbReference type="InterPro" id="IPR013162">
    <property type="entry name" value="CD80_C2-set"/>
</dbReference>
<sequence>MIPQALIQRRCEGNGCDGGREELVTGRNICPCFKQGENGREETTLIIKEFYQQDVNKTNSLLYKERIQLGPDNALKISPIKIVDDGKVFSCRVMYHPERILMNIIKVKVFGKRFMTTLPFCIIKTFDSCYADSHFVLASLTCIVKKAFPKPSLTWYVDGEIFKDQFGGISIEAENLKDGEGFYELRSILKIQSTNQSDTNQTFWCMCSFPFQGNKTWNISSGEIIISSGKSSLITTHLKSKIFRTQNALRLQTTSSTSLDFTSPVTSESVSTARSKCNPSAPLSWQQQGPGSVSRGSVSVTKCITGMVGNAENARFSWPAFVALLLLFCSFLIILGIRKWCQYQKEIMNRPPSFKPPPPPIKYTSMLESDGTTPSCHELETL</sequence>
<evidence type="ECO:0000256" key="2">
    <source>
        <dbReference type="SAM" id="MobiDB-lite"/>
    </source>
</evidence>
<dbReference type="PROSITE" id="PS50835">
    <property type="entry name" value="IG_LIKE"/>
    <property type="match status" value="1"/>
</dbReference>
<dbReference type="PANTHER" id="PTHR15317">
    <property type="entry name" value="T-CELL SURFACE PROTEIN TACTILE"/>
    <property type="match status" value="1"/>
</dbReference>
<feature type="compositionally biased region" description="Low complexity" evidence="2">
    <location>
        <begin position="286"/>
        <end position="296"/>
    </location>
</feature>
<name>A0A452I515_9SAUR</name>
<feature type="domain" description="Ig-like" evidence="4">
    <location>
        <begin position="119"/>
        <end position="205"/>
    </location>
</feature>
<dbReference type="AlphaFoldDB" id="A0A452I515"/>
<dbReference type="PANTHER" id="PTHR15317:SF1">
    <property type="entry name" value="T-CELL SURFACE PROTEIN TACTILE"/>
    <property type="match status" value="1"/>
</dbReference>
<dbReference type="InterPro" id="IPR007110">
    <property type="entry name" value="Ig-like_dom"/>
</dbReference>
<reference evidence="6" key="1">
    <citation type="journal article" date="2017" name="PLoS ONE">
        <title>The Agassiz's desert tortoise genome provides a resource for the conservation of a threatened species.</title>
        <authorList>
            <person name="Tollis M."/>
            <person name="DeNardo D.F."/>
            <person name="Cornelius J.A."/>
            <person name="Dolby G.A."/>
            <person name="Edwards T."/>
            <person name="Henen B.T."/>
            <person name="Karl A.E."/>
            <person name="Murphy R.W."/>
            <person name="Kusumi K."/>
        </authorList>
    </citation>
    <scope>NUCLEOTIDE SEQUENCE [LARGE SCALE GENOMIC DNA]</scope>
</reference>
<evidence type="ECO:0000259" key="4">
    <source>
        <dbReference type="PROSITE" id="PS50835"/>
    </source>
</evidence>
<dbReference type="InterPro" id="IPR036179">
    <property type="entry name" value="Ig-like_dom_sf"/>
</dbReference>
<evidence type="ECO:0000313" key="5">
    <source>
        <dbReference type="Ensembl" id="ENSGAGP00000022614.1"/>
    </source>
</evidence>
<proteinExistence type="predicted"/>
<keyword evidence="3" id="KW-1133">Transmembrane helix</keyword>
<dbReference type="SUPFAM" id="SSF48726">
    <property type="entry name" value="Immunoglobulin"/>
    <property type="match status" value="1"/>
</dbReference>
<keyword evidence="3" id="KW-0472">Membrane</keyword>
<keyword evidence="3" id="KW-0812">Transmembrane</keyword>
<reference evidence="5" key="2">
    <citation type="submission" date="2025-08" db="UniProtKB">
        <authorList>
            <consortium name="Ensembl"/>
        </authorList>
    </citation>
    <scope>IDENTIFICATION</scope>
</reference>
<accession>A0A452I515</accession>
<evidence type="ECO:0000256" key="1">
    <source>
        <dbReference type="ARBA" id="ARBA00023157"/>
    </source>
</evidence>
<dbReference type="Pfam" id="PF08205">
    <property type="entry name" value="C2-set_2"/>
    <property type="match status" value="1"/>
</dbReference>